<dbReference type="InterPro" id="IPR016516">
    <property type="entry name" value="UCP07580"/>
</dbReference>
<dbReference type="RefSeq" id="WP_109034018.1">
    <property type="nucleotide sequence ID" value="NZ_CP029210.1"/>
</dbReference>
<dbReference type="OrthoDB" id="4760165at2"/>
<protein>
    <submittedName>
        <fullName evidence="1">Metal-dependent hydrolase</fullName>
    </submittedName>
</protein>
<dbReference type="PANTHER" id="PTHR39456:SF1">
    <property type="entry name" value="METAL-DEPENDENT HYDROLASE"/>
    <property type="match status" value="1"/>
</dbReference>
<dbReference type="Proteomes" id="UP000244892">
    <property type="component" value="Chromosome"/>
</dbReference>
<dbReference type="Pfam" id="PF10118">
    <property type="entry name" value="Metal_hydrol"/>
    <property type="match status" value="1"/>
</dbReference>
<sequence length="289" mass="33361">MTTPHTITPRSQLDFGLDGDIPTYWFAGDPFKTRLFDAMSVIFPEGERFFIACVRDFRDQVQDPQLQADIKDFIRQEAQHGLVHDQYNRRLKAQGIDVDRLEAITHHILFKLVRRHLPARQTLAETAAAEHLTAIMAHGFFERKSILNQADPRVRALYAWHAMEEIEHKAVAFDVMQKVAGVGYLRRVWAMLVVTLSFNLHVLLNTRYMLKVDGFTRWQRLKLWGKGLAWLYGPGGLYMGLARHYLGYFRPGFHPWQNGQMRSYGLWLDTFNRTGDPVLAGEALHAAGR</sequence>
<keyword evidence="1" id="KW-0378">Hydrolase</keyword>
<gene>
    <name evidence="1" type="ORF">DEH84_01325</name>
</gene>
<evidence type="ECO:0000313" key="2">
    <source>
        <dbReference type="Proteomes" id="UP000244892"/>
    </source>
</evidence>
<dbReference type="SUPFAM" id="SSF47240">
    <property type="entry name" value="Ferritin-like"/>
    <property type="match status" value="1"/>
</dbReference>
<dbReference type="GO" id="GO:0016787">
    <property type="term" value="F:hydrolase activity"/>
    <property type="evidence" value="ECO:0007669"/>
    <property type="project" value="UniProtKB-KW"/>
</dbReference>
<evidence type="ECO:0000313" key="1">
    <source>
        <dbReference type="EMBL" id="AWI52225.1"/>
    </source>
</evidence>
<organism evidence="1 2">
    <name type="scientific">Aquabacterium olei</name>
    <dbReference type="NCBI Taxonomy" id="1296669"/>
    <lineage>
        <taxon>Bacteria</taxon>
        <taxon>Pseudomonadati</taxon>
        <taxon>Pseudomonadota</taxon>
        <taxon>Betaproteobacteria</taxon>
        <taxon>Burkholderiales</taxon>
        <taxon>Aquabacterium</taxon>
    </lineage>
</organism>
<dbReference type="EMBL" id="CP029210">
    <property type="protein sequence ID" value="AWI52225.1"/>
    <property type="molecule type" value="Genomic_DNA"/>
</dbReference>
<keyword evidence="2" id="KW-1185">Reference proteome</keyword>
<dbReference type="AlphaFoldDB" id="A0A2U8FMI3"/>
<reference evidence="1 2" key="1">
    <citation type="submission" date="2018-05" db="EMBL/GenBank/DDBJ databases">
        <title>complete genome sequence of Aquabacterium olei NBRC 110486.</title>
        <authorList>
            <person name="Tang B."/>
            <person name="Chang J."/>
            <person name="Zhang L."/>
            <person name="Yang H."/>
        </authorList>
    </citation>
    <scope>NUCLEOTIDE SEQUENCE [LARGE SCALE GENOMIC DNA]</scope>
    <source>
        <strain evidence="1 2">NBRC 110486</strain>
    </source>
</reference>
<accession>A0A2U8FMI3</accession>
<dbReference type="PIRSF" id="PIRSF007580">
    <property type="entry name" value="UCP07580"/>
    <property type="match status" value="1"/>
</dbReference>
<name>A0A2U8FMI3_9BURK</name>
<dbReference type="InterPro" id="IPR009078">
    <property type="entry name" value="Ferritin-like_SF"/>
</dbReference>
<dbReference type="PANTHER" id="PTHR39456">
    <property type="entry name" value="METAL-DEPENDENT HYDROLASE"/>
    <property type="match status" value="1"/>
</dbReference>
<dbReference type="KEGG" id="aon:DEH84_01325"/>
<proteinExistence type="predicted"/>